<organism evidence="2 3">
    <name type="scientific">Prorocentrum cordatum</name>
    <dbReference type="NCBI Taxonomy" id="2364126"/>
    <lineage>
        <taxon>Eukaryota</taxon>
        <taxon>Sar</taxon>
        <taxon>Alveolata</taxon>
        <taxon>Dinophyceae</taxon>
        <taxon>Prorocentrales</taxon>
        <taxon>Prorocentraceae</taxon>
        <taxon>Prorocentrum</taxon>
    </lineage>
</organism>
<feature type="compositionally biased region" description="Low complexity" evidence="1">
    <location>
        <begin position="148"/>
        <end position="157"/>
    </location>
</feature>
<proteinExistence type="predicted"/>
<name>A0ABN9PCI8_9DINO</name>
<comment type="caution">
    <text evidence="2">The sequence shown here is derived from an EMBL/GenBank/DDBJ whole genome shotgun (WGS) entry which is preliminary data.</text>
</comment>
<feature type="compositionally biased region" description="Basic and acidic residues" evidence="1">
    <location>
        <begin position="167"/>
        <end position="180"/>
    </location>
</feature>
<evidence type="ECO:0000313" key="2">
    <source>
        <dbReference type="EMBL" id="CAK0790562.1"/>
    </source>
</evidence>
<feature type="compositionally biased region" description="Polar residues" evidence="1">
    <location>
        <begin position="197"/>
        <end position="212"/>
    </location>
</feature>
<reference evidence="2" key="1">
    <citation type="submission" date="2023-10" db="EMBL/GenBank/DDBJ databases">
        <authorList>
            <person name="Chen Y."/>
            <person name="Shah S."/>
            <person name="Dougan E. K."/>
            <person name="Thang M."/>
            <person name="Chan C."/>
        </authorList>
    </citation>
    <scope>NUCLEOTIDE SEQUENCE [LARGE SCALE GENOMIC DNA]</scope>
</reference>
<evidence type="ECO:0000313" key="3">
    <source>
        <dbReference type="Proteomes" id="UP001189429"/>
    </source>
</evidence>
<dbReference type="EMBL" id="CAUYUJ010000447">
    <property type="protein sequence ID" value="CAK0790562.1"/>
    <property type="molecule type" value="Genomic_DNA"/>
</dbReference>
<accession>A0ABN9PCI8</accession>
<protein>
    <submittedName>
        <fullName evidence="2">Uncharacterized protein</fullName>
    </submittedName>
</protein>
<keyword evidence="3" id="KW-1185">Reference proteome</keyword>
<evidence type="ECO:0000256" key="1">
    <source>
        <dbReference type="SAM" id="MobiDB-lite"/>
    </source>
</evidence>
<feature type="region of interest" description="Disordered" evidence="1">
    <location>
        <begin position="148"/>
        <end position="212"/>
    </location>
</feature>
<dbReference type="Proteomes" id="UP001189429">
    <property type="component" value="Unassembled WGS sequence"/>
</dbReference>
<feature type="compositionally biased region" description="Low complexity" evidence="1">
    <location>
        <begin position="181"/>
        <end position="190"/>
    </location>
</feature>
<gene>
    <name evidence="2" type="ORF">PCOR1329_LOCUS1819</name>
</gene>
<sequence length="212" mass="21853">MVRHTLLSLRPAEGSAQQLAASLHENNGGRPAATRLGHSARAPALQGRLEEASDGAQQVAAWIRGWKVRRPTVAALKSLKQVLEKVMPANRPSGEKPAPEVSVRLQDCECEIPFGTKGLRVRLPGVLELDSLEAVLETIAAVPPCPADAAGQGDAAQGQGGAAARGEAARGEAARGEAARGEAAPAQEGATEPEGSSFRSVQSFGEPSGDCS</sequence>